<dbReference type="GO" id="GO:0006310">
    <property type="term" value="P:DNA recombination"/>
    <property type="evidence" value="ECO:0007669"/>
    <property type="project" value="UniProtKB-KW"/>
</dbReference>
<evidence type="ECO:0000259" key="12">
    <source>
        <dbReference type="PROSITE" id="PS51898"/>
    </source>
</evidence>
<feature type="domain" description="Core-binding (CB)" evidence="13">
    <location>
        <begin position="5"/>
        <end position="110"/>
    </location>
</feature>
<dbReference type="InterPro" id="IPR050090">
    <property type="entry name" value="Tyrosine_recombinase_XerCD"/>
</dbReference>
<proteinExistence type="inferred from homology"/>
<dbReference type="GO" id="GO:0007059">
    <property type="term" value="P:chromosome segregation"/>
    <property type="evidence" value="ECO:0007669"/>
    <property type="project" value="UniProtKB-KW"/>
</dbReference>
<evidence type="ECO:0000256" key="8">
    <source>
        <dbReference type="ARBA" id="ARBA00023125"/>
    </source>
</evidence>
<dbReference type="Gene3D" id="1.10.150.130">
    <property type="match status" value="1"/>
</dbReference>
<reference evidence="14" key="1">
    <citation type="submission" date="2020-08" db="EMBL/GenBank/DDBJ databases">
        <title>Genome public.</title>
        <authorList>
            <person name="Liu C."/>
            <person name="Sun Q."/>
        </authorList>
    </citation>
    <scope>NUCLEOTIDE SEQUENCE</scope>
    <source>
        <strain evidence="14">NSJ-23</strain>
    </source>
</reference>
<evidence type="ECO:0000256" key="2">
    <source>
        <dbReference type="ARBA" id="ARBA00004496"/>
    </source>
</evidence>
<sequence length="330" mass="37881">MDYRTEAPALIRDFLVYHETIQGHSSRTIDEYFLDLRSFFRYIKQKKDLISKDVPFDSIMIDDVDLSLVHSITLSDVYDFMSFLSQDRSLTATSRARKVATIRSFYKYLTNKAKLLRENPVQDLDSPRLRKSLPRYLNLDESIELLDSVAGKNSSRDYCILTLFLNCGLRISELVGLNVTDVRGDQLRVLGKGNKERMLYLNEACQQALQDWITERSMLTLVDQKALFVTLQNRRRISRAAVHKLVKKHLLAAGLDSSQYSAHKLRHTAATLMLQNGVDVRTLQEVLGHDNLNTTQIYTHVDSDDLRTAARANPLGRVSRTKTKNQKKEV</sequence>
<dbReference type="EMBL" id="JACOPO010000003">
    <property type="protein sequence ID" value="MBC5722446.1"/>
    <property type="molecule type" value="Genomic_DNA"/>
</dbReference>
<dbReference type="RefSeq" id="WP_186852573.1">
    <property type="nucleotide sequence ID" value="NZ_JACOPO010000003.1"/>
</dbReference>
<evidence type="ECO:0000256" key="9">
    <source>
        <dbReference type="ARBA" id="ARBA00023172"/>
    </source>
</evidence>
<dbReference type="PANTHER" id="PTHR30349:SF77">
    <property type="entry name" value="TYROSINE RECOMBINASE XERC"/>
    <property type="match status" value="1"/>
</dbReference>
<evidence type="ECO:0000256" key="10">
    <source>
        <dbReference type="ARBA" id="ARBA00023306"/>
    </source>
</evidence>
<evidence type="ECO:0000313" key="15">
    <source>
        <dbReference type="Proteomes" id="UP000628736"/>
    </source>
</evidence>
<evidence type="ECO:0000256" key="11">
    <source>
        <dbReference type="PROSITE-ProRule" id="PRU01248"/>
    </source>
</evidence>
<comment type="subcellular location">
    <subcellularLocation>
        <location evidence="2">Cytoplasm</location>
    </subcellularLocation>
</comment>
<comment type="function">
    <text evidence="1">Site-specific tyrosine recombinase, which acts by catalyzing the cutting and rejoining of the recombining DNA molecules.</text>
</comment>
<dbReference type="PANTHER" id="PTHR30349">
    <property type="entry name" value="PHAGE INTEGRASE-RELATED"/>
    <property type="match status" value="1"/>
</dbReference>
<evidence type="ECO:0000256" key="4">
    <source>
        <dbReference type="ARBA" id="ARBA00022490"/>
    </source>
</evidence>
<comment type="similarity">
    <text evidence="3">Belongs to the 'phage' integrase family.</text>
</comment>
<keyword evidence="8 11" id="KW-0238">DNA-binding</keyword>
<name>A0A8J6J046_9FIRM</name>
<keyword evidence="15" id="KW-1185">Reference proteome</keyword>
<dbReference type="GO" id="GO:0003677">
    <property type="term" value="F:DNA binding"/>
    <property type="evidence" value="ECO:0007669"/>
    <property type="project" value="UniProtKB-UniRule"/>
</dbReference>
<organism evidence="14 15">
    <name type="scientific">Flintibacter hominis</name>
    <dbReference type="NCBI Taxonomy" id="2763048"/>
    <lineage>
        <taxon>Bacteria</taxon>
        <taxon>Bacillati</taxon>
        <taxon>Bacillota</taxon>
        <taxon>Clostridia</taxon>
        <taxon>Eubacteriales</taxon>
        <taxon>Flintibacter</taxon>
    </lineage>
</organism>
<dbReference type="PROSITE" id="PS51900">
    <property type="entry name" value="CB"/>
    <property type="match status" value="1"/>
</dbReference>
<dbReference type="InterPro" id="IPR002104">
    <property type="entry name" value="Integrase_catalytic"/>
</dbReference>
<keyword evidence="6" id="KW-0159">Chromosome partition</keyword>
<dbReference type="GO" id="GO:0005737">
    <property type="term" value="C:cytoplasm"/>
    <property type="evidence" value="ECO:0007669"/>
    <property type="project" value="UniProtKB-SubCell"/>
</dbReference>
<accession>A0A8J6J046</accession>
<evidence type="ECO:0000313" key="14">
    <source>
        <dbReference type="EMBL" id="MBC5722446.1"/>
    </source>
</evidence>
<evidence type="ECO:0000256" key="3">
    <source>
        <dbReference type="ARBA" id="ARBA00008857"/>
    </source>
</evidence>
<keyword evidence="4" id="KW-0963">Cytoplasm</keyword>
<dbReference type="Gene3D" id="1.10.443.10">
    <property type="entry name" value="Intergrase catalytic core"/>
    <property type="match status" value="1"/>
</dbReference>
<dbReference type="AlphaFoldDB" id="A0A8J6J046"/>
<dbReference type="InterPro" id="IPR044068">
    <property type="entry name" value="CB"/>
</dbReference>
<keyword evidence="7" id="KW-0229">DNA integration</keyword>
<dbReference type="SUPFAM" id="SSF47823">
    <property type="entry name" value="lambda integrase-like, N-terminal domain"/>
    <property type="match status" value="1"/>
</dbReference>
<dbReference type="Pfam" id="PF02899">
    <property type="entry name" value="Phage_int_SAM_1"/>
    <property type="match status" value="1"/>
</dbReference>
<dbReference type="InterPro" id="IPR011010">
    <property type="entry name" value="DNA_brk_join_enz"/>
</dbReference>
<keyword evidence="5" id="KW-0132">Cell division</keyword>
<evidence type="ECO:0000256" key="5">
    <source>
        <dbReference type="ARBA" id="ARBA00022618"/>
    </source>
</evidence>
<evidence type="ECO:0000259" key="13">
    <source>
        <dbReference type="PROSITE" id="PS51900"/>
    </source>
</evidence>
<dbReference type="PROSITE" id="PS51898">
    <property type="entry name" value="TYR_RECOMBINASE"/>
    <property type="match status" value="1"/>
</dbReference>
<dbReference type="GO" id="GO:0051301">
    <property type="term" value="P:cell division"/>
    <property type="evidence" value="ECO:0007669"/>
    <property type="project" value="UniProtKB-KW"/>
</dbReference>
<evidence type="ECO:0000256" key="1">
    <source>
        <dbReference type="ARBA" id="ARBA00003283"/>
    </source>
</evidence>
<keyword evidence="10" id="KW-0131">Cell cycle</keyword>
<dbReference type="Pfam" id="PF00589">
    <property type="entry name" value="Phage_integrase"/>
    <property type="match status" value="1"/>
</dbReference>
<dbReference type="InterPro" id="IPR004107">
    <property type="entry name" value="Integrase_SAM-like_N"/>
</dbReference>
<gene>
    <name evidence="14" type="ORF">H8S11_06435</name>
</gene>
<evidence type="ECO:0000256" key="7">
    <source>
        <dbReference type="ARBA" id="ARBA00022908"/>
    </source>
</evidence>
<dbReference type="InterPro" id="IPR010998">
    <property type="entry name" value="Integrase_recombinase_N"/>
</dbReference>
<dbReference type="Proteomes" id="UP000628736">
    <property type="component" value="Unassembled WGS sequence"/>
</dbReference>
<protein>
    <submittedName>
        <fullName evidence="14">Tyrosine recombinase XerC</fullName>
    </submittedName>
</protein>
<dbReference type="SUPFAM" id="SSF56349">
    <property type="entry name" value="DNA breaking-rejoining enzymes"/>
    <property type="match status" value="1"/>
</dbReference>
<dbReference type="InterPro" id="IPR013762">
    <property type="entry name" value="Integrase-like_cat_sf"/>
</dbReference>
<evidence type="ECO:0000256" key="6">
    <source>
        <dbReference type="ARBA" id="ARBA00022829"/>
    </source>
</evidence>
<keyword evidence="9" id="KW-0233">DNA recombination</keyword>
<feature type="domain" description="Tyr recombinase" evidence="12">
    <location>
        <begin position="132"/>
        <end position="311"/>
    </location>
</feature>
<dbReference type="GO" id="GO:0015074">
    <property type="term" value="P:DNA integration"/>
    <property type="evidence" value="ECO:0007669"/>
    <property type="project" value="UniProtKB-KW"/>
</dbReference>
<comment type="caution">
    <text evidence="14">The sequence shown here is derived from an EMBL/GenBank/DDBJ whole genome shotgun (WGS) entry which is preliminary data.</text>
</comment>